<gene>
    <name evidence="2" type="ORF">GCM10007160_25200</name>
</gene>
<dbReference type="EMBL" id="BMXS01000012">
    <property type="protein sequence ID" value="GGX96545.1"/>
    <property type="molecule type" value="Genomic_DNA"/>
</dbReference>
<evidence type="ECO:0000313" key="3">
    <source>
        <dbReference type="Proteomes" id="UP000653056"/>
    </source>
</evidence>
<organism evidence="2 3">
    <name type="scientific">Litchfieldella qijiaojingensis</name>
    <dbReference type="NCBI Taxonomy" id="980347"/>
    <lineage>
        <taxon>Bacteria</taxon>
        <taxon>Pseudomonadati</taxon>
        <taxon>Pseudomonadota</taxon>
        <taxon>Gammaproteobacteria</taxon>
        <taxon>Oceanospirillales</taxon>
        <taxon>Halomonadaceae</taxon>
        <taxon>Litchfieldella</taxon>
    </lineage>
</organism>
<reference evidence="3" key="1">
    <citation type="journal article" date="2019" name="Int. J. Syst. Evol. Microbiol.">
        <title>The Global Catalogue of Microorganisms (GCM) 10K type strain sequencing project: providing services to taxonomists for standard genome sequencing and annotation.</title>
        <authorList>
            <consortium name="The Broad Institute Genomics Platform"/>
            <consortium name="The Broad Institute Genome Sequencing Center for Infectious Disease"/>
            <person name="Wu L."/>
            <person name="Ma J."/>
        </authorList>
    </citation>
    <scope>NUCLEOTIDE SEQUENCE [LARGE SCALE GENOMIC DNA]</scope>
    <source>
        <strain evidence="3">KCTC 22228</strain>
    </source>
</reference>
<evidence type="ECO:0000259" key="1">
    <source>
        <dbReference type="Pfam" id="PF06568"/>
    </source>
</evidence>
<evidence type="ECO:0000313" key="2">
    <source>
        <dbReference type="EMBL" id="GGX96545.1"/>
    </source>
</evidence>
<protein>
    <recommendedName>
        <fullName evidence="1">YjiS-like domain-containing protein</fullName>
    </recommendedName>
</protein>
<sequence length="88" mass="9849">MTSFSRFLRVLDRLARKCREHRSHQAVAHLDDHLLRDIGLRREQGMIVPFHPESGSLEETLASAQPETEKQGLSGEVQCCPHCGASLA</sequence>
<dbReference type="Pfam" id="PF06568">
    <property type="entry name" value="YjiS-like"/>
    <property type="match status" value="1"/>
</dbReference>
<keyword evidence="3" id="KW-1185">Reference proteome</keyword>
<dbReference type="InterPro" id="IPR009506">
    <property type="entry name" value="YjiS-like"/>
</dbReference>
<comment type="caution">
    <text evidence="2">The sequence shown here is derived from an EMBL/GenBank/DDBJ whole genome shotgun (WGS) entry which is preliminary data.</text>
</comment>
<proteinExistence type="predicted"/>
<feature type="domain" description="YjiS-like" evidence="1">
    <location>
        <begin position="12"/>
        <end position="44"/>
    </location>
</feature>
<accession>A0ABQ2YVB0</accession>
<dbReference type="Proteomes" id="UP000653056">
    <property type="component" value="Unassembled WGS sequence"/>
</dbReference>
<name>A0ABQ2YVB0_9GAMM</name>
<dbReference type="RefSeq" id="WP_189469724.1">
    <property type="nucleotide sequence ID" value="NZ_BMXS01000012.1"/>
</dbReference>